<evidence type="ECO:0000256" key="6">
    <source>
        <dbReference type="ARBA" id="ARBA00023157"/>
    </source>
</evidence>
<organism evidence="10 11">
    <name type="scientific">Propithecus coquereli</name>
    <name type="common">Coquerel's sifaka</name>
    <name type="synonym">Propithecus verreauxi coquereli</name>
    <dbReference type="NCBI Taxonomy" id="379532"/>
    <lineage>
        <taxon>Eukaryota</taxon>
        <taxon>Metazoa</taxon>
        <taxon>Chordata</taxon>
        <taxon>Craniata</taxon>
        <taxon>Vertebrata</taxon>
        <taxon>Euteleostomi</taxon>
        <taxon>Mammalia</taxon>
        <taxon>Eutheria</taxon>
        <taxon>Euarchontoglires</taxon>
        <taxon>Primates</taxon>
        <taxon>Strepsirrhini</taxon>
        <taxon>Lemuriformes</taxon>
        <taxon>Indriidae</taxon>
        <taxon>Propithecus</taxon>
    </lineage>
</organism>
<dbReference type="GO" id="GO:0007010">
    <property type="term" value="P:cytoskeleton organization"/>
    <property type="evidence" value="ECO:0007669"/>
    <property type="project" value="Ensembl"/>
</dbReference>
<dbReference type="GO" id="GO:0001938">
    <property type="term" value="P:positive regulation of endothelial cell proliferation"/>
    <property type="evidence" value="ECO:0007669"/>
    <property type="project" value="Ensembl"/>
</dbReference>
<dbReference type="InterPro" id="IPR001811">
    <property type="entry name" value="Chemokine_IL8-like_dom"/>
</dbReference>
<feature type="signal peptide" evidence="8">
    <location>
        <begin position="1"/>
        <end position="28"/>
    </location>
</feature>
<dbReference type="GO" id="GO:0031728">
    <property type="term" value="F:CCR3 chemokine receptor binding"/>
    <property type="evidence" value="ECO:0007669"/>
    <property type="project" value="Ensembl"/>
</dbReference>
<evidence type="ECO:0000256" key="4">
    <source>
        <dbReference type="ARBA" id="ARBA00022525"/>
    </source>
</evidence>
<evidence type="ECO:0000256" key="7">
    <source>
        <dbReference type="SAM" id="MobiDB-lite"/>
    </source>
</evidence>
<dbReference type="GO" id="GO:0070098">
    <property type="term" value="P:chemokine-mediated signaling pathway"/>
    <property type="evidence" value="ECO:0007669"/>
    <property type="project" value="Ensembl"/>
</dbReference>
<dbReference type="OMA" id="QKFCGNP"/>
<dbReference type="GO" id="GO:0061844">
    <property type="term" value="P:antimicrobial humoral immune response mediated by antimicrobial peptide"/>
    <property type="evidence" value="ECO:0007669"/>
    <property type="project" value="TreeGrafter"/>
</dbReference>
<gene>
    <name evidence="10" type="primary">CCL24</name>
</gene>
<dbReference type="PANTHER" id="PTHR12015:SF100">
    <property type="entry name" value="C-C MOTIF CHEMOKINE 24"/>
    <property type="match status" value="1"/>
</dbReference>
<dbReference type="InterPro" id="IPR039809">
    <property type="entry name" value="Chemokine_b/g/d"/>
</dbReference>
<dbReference type="CTD" id="6369"/>
<sequence length="119" mass="12673">MAGPRSIAAGLLLLALCAHHLAPAGSVAIPISCCMSFVSKKIPENRVVSYQLSNGSVCPKAGVIFTTKKGLKFCGDPKQQWVQKYMKNLDAKQKKASTRARAVGVKVSAQRRPGDSTTT</sequence>
<comment type="subcellular location">
    <subcellularLocation>
        <location evidence="1">Secreted</location>
    </subcellularLocation>
</comment>
<dbReference type="RefSeq" id="XP_012495728.1">
    <property type="nucleotide sequence ID" value="XM_012640274.1"/>
</dbReference>
<dbReference type="FunFam" id="2.40.50.40:FF:000002">
    <property type="entry name" value="C-C motif chemokine"/>
    <property type="match status" value="1"/>
</dbReference>
<dbReference type="GeneTree" id="ENSGT01100000263482"/>
<dbReference type="Pfam" id="PF00048">
    <property type="entry name" value="IL8"/>
    <property type="match status" value="1"/>
</dbReference>
<evidence type="ECO:0000256" key="1">
    <source>
        <dbReference type="ARBA" id="ARBA00004613"/>
    </source>
</evidence>
<dbReference type="STRING" id="379532.ENSPCOP00000003487"/>
<dbReference type="GO" id="GO:0045766">
    <property type="term" value="P:positive regulation of angiogenesis"/>
    <property type="evidence" value="ECO:0007669"/>
    <property type="project" value="Ensembl"/>
</dbReference>
<dbReference type="CDD" id="cd00272">
    <property type="entry name" value="Chemokine_CC"/>
    <property type="match status" value="1"/>
</dbReference>
<comment type="similarity">
    <text evidence="2">Belongs to the intercrine beta (chemokine CC) family.</text>
</comment>
<reference evidence="10" key="2">
    <citation type="submission" date="2025-09" db="UniProtKB">
        <authorList>
            <consortium name="Ensembl"/>
        </authorList>
    </citation>
    <scope>IDENTIFICATION</scope>
</reference>
<dbReference type="AlphaFoldDB" id="A0A2K6EP24"/>
<evidence type="ECO:0000256" key="8">
    <source>
        <dbReference type="SAM" id="SignalP"/>
    </source>
</evidence>
<keyword evidence="11" id="KW-1185">Reference proteome</keyword>
<dbReference type="GO" id="GO:0005615">
    <property type="term" value="C:extracellular space"/>
    <property type="evidence" value="ECO:0007669"/>
    <property type="project" value="UniProtKB-KW"/>
</dbReference>
<evidence type="ECO:0000256" key="5">
    <source>
        <dbReference type="ARBA" id="ARBA00022729"/>
    </source>
</evidence>
<dbReference type="Ensembl" id="ENSPCOT00000011884.1">
    <property type="protein sequence ID" value="ENSPCOP00000003487.1"/>
    <property type="gene ID" value="ENSPCOG00000010476.1"/>
</dbReference>
<keyword evidence="6" id="KW-1015">Disulfide bond</keyword>
<dbReference type="PANTHER" id="PTHR12015">
    <property type="entry name" value="SMALL INDUCIBLE CYTOKINE A"/>
    <property type="match status" value="1"/>
</dbReference>
<keyword evidence="5 8" id="KW-0732">Signal</keyword>
<name>A0A2K6EP24_PROCO</name>
<feature type="region of interest" description="Disordered" evidence="7">
    <location>
        <begin position="96"/>
        <end position="119"/>
    </location>
</feature>
<proteinExistence type="inferred from homology"/>
<evidence type="ECO:0000313" key="10">
    <source>
        <dbReference type="Ensembl" id="ENSPCOP00000003487.1"/>
    </source>
</evidence>
<dbReference type="KEGG" id="pcoq:105807022"/>
<dbReference type="GO" id="GO:0008009">
    <property type="term" value="F:chemokine activity"/>
    <property type="evidence" value="ECO:0007669"/>
    <property type="project" value="Ensembl"/>
</dbReference>
<dbReference type="SUPFAM" id="SSF54117">
    <property type="entry name" value="Interleukin 8-like chemokines"/>
    <property type="match status" value="1"/>
</dbReference>
<protein>
    <submittedName>
        <fullName evidence="10">C-C motif chemokine ligand 24</fullName>
    </submittedName>
</protein>
<dbReference type="GO" id="GO:0008360">
    <property type="term" value="P:regulation of cell shape"/>
    <property type="evidence" value="ECO:0007669"/>
    <property type="project" value="Ensembl"/>
</dbReference>
<keyword evidence="4" id="KW-0964">Secreted</keyword>
<keyword evidence="3" id="KW-0202">Cytokine</keyword>
<dbReference type="GO" id="GO:0006954">
    <property type="term" value="P:inflammatory response"/>
    <property type="evidence" value="ECO:0007669"/>
    <property type="project" value="TreeGrafter"/>
</dbReference>
<dbReference type="Gene3D" id="2.40.50.40">
    <property type="match status" value="1"/>
</dbReference>
<feature type="domain" description="Chemokine interleukin-8-like" evidence="9">
    <location>
        <begin position="30"/>
        <end position="89"/>
    </location>
</feature>
<evidence type="ECO:0000313" key="11">
    <source>
        <dbReference type="Proteomes" id="UP000233160"/>
    </source>
</evidence>
<evidence type="ECO:0000259" key="9">
    <source>
        <dbReference type="SMART" id="SM00199"/>
    </source>
</evidence>
<evidence type="ECO:0000256" key="2">
    <source>
        <dbReference type="ARBA" id="ARBA00010868"/>
    </source>
</evidence>
<reference evidence="10" key="1">
    <citation type="submission" date="2025-08" db="UniProtKB">
        <authorList>
            <consortium name="Ensembl"/>
        </authorList>
    </citation>
    <scope>IDENTIFICATION</scope>
</reference>
<dbReference type="OrthoDB" id="9834099at2759"/>
<dbReference type="Proteomes" id="UP000233160">
    <property type="component" value="Unassembled WGS sequence"/>
</dbReference>
<dbReference type="InterPro" id="IPR036048">
    <property type="entry name" value="Interleukin_8-like_sf"/>
</dbReference>
<dbReference type="GO" id="GO:2000418">
    <property type="term" value="P:positive regulation of eosinophil migration"/>
    <property type="evidence" value="ECO:0007669"/>
    <property type="project" value="Ensembl"/>
</dbReference>
<feature type="chain" id="PRO_5014371664" evidence="8">
    <location>
        <begin position="29"/>
        <end position="119"/>
    </location>
</feature>
<evidence type="ECO:0000256" key="3">
    <source>
        <dbReference type="ARBA" id="ARBA00022514"/>
    </source>
</evidence>
<dbReference type="SMART" id="SM00199">
    <property type="entry name" value="SCY"/>
    <property type="match status" value="1"/>
</dbReference>
<dbReference type="GO" id="GO:0048245">
    <property type="term" value="P:eosinophil chemotaxis"/>
    <property type="evidence" value="ECO:0007669"/>
    <property type="project" value="Ensembl"/>
</dbReference>
<dbReference type="GO" id="GO:0030838">
    <property type="term" value="P:positive regulation of actin filament polymerization"/>
    <property type="evidence" value="ECO:0007669"/>
    <property type="project" value="Ensembl"/>
</dbReference>
<dbReference type="GeneID" id="105807022"/>
<accession>A0A2K6EP24</accession>
<dbReference type="GO" id="GO:0050729">
    <property type="term" value="P:positive regulation of inflammatory response"/>
    <property type="evidence" value="ECO:0007669"/>
    <property type="project" value="Ensembl"/>
</dbReference>